<evidence type="ECO:0000256" key="1">
    <source>
        <dbReference type="ARBA" id="ARBA00004288"/>
    </source>
</evidence>
<proteinExistence type="evidence at transcript level"/>
<organism evidence="5 6">
    <name type="scientific">Priestia taiwanensis</name>
    <dbReference type="NCBI Taxonomy" id="1347902"/>
    <lineage>
        <taxon>Bacteria</taxon>
        <taxon>Bacillati</taxon>
        <taxon>Bacillota</taxon>
        <taxon>Bacilli</taxon>
        <taxon>Bacillales</taxon>
        <taxon>Bacillaceae</taxon>
        <taxon>Priestia</taxon>
    </lineage>
</organism>
<dbReference type="EMBL" id="BMFK01000002">
    <property type="protein sequence ID" value="GGE75167.1"/>
    <property type="molecule type" value="Genomic_DNA"/>
</dbReference>
<protein>
    <recommendedName>
        <fullName evidence="4">Small, acid-soluble spore protein H</fullName>
        <shortName evidence="4">SASP H</shortName>
    </recommendedName>
</protein>
<name>A0A917AW61_9BACI</name>
<evidence type="ECO:0000256" key="3">
    <source>
        <dbReference type="ARBA" id="ARBA00022969"/>
    </source>
</evidence>
<comment type="subcellular location">
    <subcellularLocation>
        <location evidence="1 4">Spore core</location>
    </subcellularLocation>
</comment>
<gene>
    <name evidence="5" type="primary">sspH1</name>
    <name evidence="4" type="synonym">sspH</name>
    <name evidence="5" type="ORF">GCM10007140_26310</name>
</gene>
<comment type="caution">
    <text evidence="5">The sequence shown here is derived from an EMBL/GenBank/DDBJ whole genome shotgun (WGS) entry which is preliminary data.</text>
</comment>
<dbReference type="InterPro" id="IPR012610">
    <property type="entry name" value="SASP_SspH"/>
</dbReference>
<comment type="similarity">
    <text evidence="2 4">Belongs to the SspH family.</text>
</comment>
<dbReference type="GO" id="GO:0042601">
    <property type="term" value="C:endospore-forming forespore"/>
    <property type="evidence" value="ECO:0007669"/>
    <property type="project" value="InterPro"/>
</dbReference>
<keyword evidence="3 4" id="KW-0749">Sporulation</keyword>
<accession>A0A917AW61</accession>
<comment type="induction">
    <text evidence="4">Expressed only in the forespore compartment of sporulating cells.</text>
</comment>
<dbReference type="GO" id="GO:0030436">
    <property type="term" value="P:asexual sporulation"/>
    <property type="evidence" value="ECO:0007669"/>
    <property type="project" value="UniProtKB-UniRule"/>
</dbReference>
<evidence type="ECO:0000313" key="5">
    <source>
        <dbReference type="EMBL" id="GGE75167.1"/>
    </source>
</evidence>
<evidence type="ECO:0000256" key="4">
    <source>
        <dbReference type="HAMAP-Rule" id="MF_00667"/>
    </source>
</evidence>
<sequence>MDIKRVKQILSSSDTISVEYNGVPVWIEKCEENGKLVQVHDVAYPQESVSVDAAELEEK</sequence>
<dbReference type="Proteomes" id="UP000605259">
    <property type="component" value="Unassembled WGS sequence"/>
</dbReference>
<dbReference type="RefSeq" id="WP_188388947.1">
    <property type="nucleotide sequence ID" value="NZ_BMFK01000002.1"/>
</dbReference>
<reference evidence="5" key="2">
    <citation type="submission" date="2020-09" db="EMBL/GenBank/DDBJ databases">
        <authorList>
            <person name="Sun Q."/>
            <person name="Zhou Y."/>
        </authorList>
    </citation>
    <scope>NUCLEOTIDE SEQUENCE</scope>
    <source>
        <strain evidence="5">CGMCC 1.12698</strain>
    </source>
</reference>
<dbReference type="NCBIfam" id="TIGR02861">
    <property type="entry name" value="SASP_H"/>
    <property type="match status" value="1"/>
</dbReference>
<keyword evidence="6" id="KW-1185">Reference proteome</keyword>
<dbReference type="AlphaFoldDB" id="A0A917AW61"/>
<dbReference type="GO" id="GO:0030435">
    <property type="term" value="P:sporulation resulting in formation of a cellular spore"/>
    <property type="evidence" value="ECO:0007669"/>
    <property type="project" value="UniProtKB-KW"/>
</dbReference>
<dbReference type="Pfam" id="PF08141">
    <property type="entry name" value="SspH"/>
    <property type="match status" value="1"/>
</dbReference>
<reference evidence="5" key="1">
    <citation type="journal article" date="2014" name="Int. J. Syst. Evol. Microbiol.">
        <title>Complete genome sequence of Corynebacterium casei LMG S-19264T (=DSM 44701T), isolated from a smear-ripened cheese.</title>
        <authorList>
            <consortium name="US DOE Joint Genome Institute (JGI-PGF)"/>
            <person name="Walter F."/>
            <person name="Albersmeier A."/>
            <person name="Kalinowski J."/>
            <person name="Ruckert C."/>
        </authorList>
    </citation>
    <scope>NUCLEOTIDE SEQUENCE</scope>
    <source>
        <strain evidence="5">CGMCC 1.12698</strain>
    </source>
</reference>
<evidence type="ECO:0000313" key="6">
    <source>
        <dbReference type="Proteomes" id="UP000605259"/>
    </source>
</evidence>
<evidence type="ECO:0000256" key="2">
    <source>
        <dbReference type="ARBA" id="ARBA00006573"/>
    </source>
</evidence>
<dbReference type="HAMAP" id="MF_00667">
    <property type="entry name" value="SspH"/>
    <property type="match status" value="1"/>
</dbReference>